<accession>A0A1B6KDI8</accession>
<sequence>APSHSEAVEVIKKALKMNEEVDDVKVLEKFVNVNCIEYSVNKGDIYKVEKYVSENVAELVISLLKTNNSQVKDVVTLLTGVSQDLQSKNSRQDDVLNRINSKMSKLWSILDEENKSIKKVLTKLLCENSENNKCNPEVKEQFASKITDEKDIMHQDYLSLTLRNFLFSILSKVREVNQYCNSIEHKPDHLISYDIQYHPLQEIIRKISDRKEQNKLTLELQSVIDSEVEIFLAQILEFILKSAQPNWNLMKYTECLSLIAEDVMKTFDEELNKVKNLVKGKENPTCSDLAHIFQEIGINGNYGKDLLQKALDCYKDDNIWNKEGEECEQSKQLAWSGMFDNFYWCCNNLPVDEDSFFFKFLKVEYKNYKKVESSAPNLRFYMPCDEDLFQTVMIFSHSSSADCEVRLVWLI</sequence>
<evidence type="ECO:0000313" key="1">
    <source>
        <dbReference type="EMBL" id="JAT09511.1"/>
    </source>
</evidence>
<feature type="non-terminal residue" evidence="1">
    <location>
        <position position="1"/>
    </location>
</feature>
<organism evidence="1">
    <name type="scientific">Graphocephala atropunctata</name>
    <dbReference type="NCBI Taxonomy" id="36148"/>
    <lineage>
        <taxon>Eukaryota</taxon>
        <taxon>Metazoa</taxon>
        <taxon>Ecdysozoa</taxon>
        <taxon>Arthropoda</taxon>
        <taxon>Hexapoda</taxon>
        <taxon>Insecta</taxon>
        <taxon>Pterygota</taxon>
        <taxon>Neoptera</taxon>
        <taxon>Paraneoptera</taxon>
        <taxon>Hemiptera</taxon>
        <taxon>Auchenorrhyncha</taxon>
        <taxon>Membracoidea</taxon>
        <taxon>Cicadellidae</taxon>
        <taxon>Cicadellinae</taxon>
        <taxon>Cicadellini</taxon>
        <taxon>Graphocephala</taxon>
    </lineage>
</organism>
<dbReference type="AlphaFoldDB" id="A0A1B6KDI8"/>
<name>A0A1B6KDI8_9HEMI</name>
<gene>
    <name evidence="1" type="ORF">g.32987</name>
</gene>
<proteinExistence type="predicted"/>
<feature type="non-terminal residue" evidence="1">
    <location>
        <position position="411"/>
    </location>
</feature>
<reference evidence="1" key="1">
    <citation type="submission" date="2015-11" db="EMBL/GenBank/DDBJ databases">
        <title>De novo transcriptome assembly of four potential Pierce s Disease insect vectors from Arizona vineyards.</title>
        <authorList>
            <person name="Tassone E.E."/>
        </authorList>
    </citation>
    <scope>NUCLEOTIDE SEQUENCE</scope>
</reference>
<protein>
    <submittedName>
        <fullName evidence="1">Uncharacterized protein</fullName>
    </submittedName>
</protein>
<dbReference type="EMBL" id="GEBQ01030466">
    <property type="protein sequence ID" value="JAT09511.1"/>
    <property type="molecule type" value="Transcribed_RNA"/>
</dbReference>